<name>A0A839SXA6_9PROT</name>
<gene>
    <name evidence="3" type="ORF">FHR98_001922</name>
</gene>
<comment type="caution">
    <text evidence="3">The sequence shown here is derived from an EMBL/GenBank/DDBJ whole genome shotgun (WGS) entry which is preliminary data.</text>
</comment>
<feature type="transmembrane region" description="Helical" evidence="1">
    <location>
        <begin position="416"/>
        <end position="432"/>
    </location>
</feature>
<reference evidence="3 4" key="1">
    <citation type="submission" date="2020-08" db="EMBL/GenBank/DDBJ databases">
        <title>Genomic Encyclopedia of Type Strains, Phase III (KMG-III): the genomes of soil and plant-associated and newly described type strains.</title>
        <authorList>
            <person name="Whitman W."/>
        </authorList>
    </citation>
    <scope>NUCLEOTIDE SEQUENCE [LARGE SCALE GENOMIC DNA]</scope>
    <source>
        <strain evidence="3 4">CECT 8803</strain>
    </source>
</reference>
<evidence type="ECO:0000259" key="2">
    <source>
        <dbReference type="PROSITE" id="PS50125"/>
    </source>
</evidence>
<keyword evidence="1" id="KW-0812">Transmembrane</keyword>
<dbReference type="Proteomes" id="UP000581135">
    <property type="component" value="Unassembled WGS sequence"/>
</dbReference>
<evidence type="ECO:0000313" key="4">
    <source>
        <dbReference type="Proteomes" id="UP000581135"/>
    </source>
</evidence>
<keyword evidence="1" id="KW-0472">Membrane</keyword>
<organism evidence="3 4">
    <name type="scientific">Limibacillus halophilus</name>
    <dbReference type="NCBI Taxonomy" id="1579333"/>
    <lineage>
        <taxon>Bacteria</taxon>
        <taxon>Pseudomonadati</taxon>
        <taxon>Pseudomonadota</taxon>
        <taxon>Alphaproteobacteria</taxon>
        <taxon>Rhodospirillales</taxon>
        <taxon>Rhodovibrionaceae</taxon>
        <taxon>Limibacillus</taxon>
    </lineage>
</organism>
<protein>
    <submittedName>
        <fullName evidence="3">Adenylate cyclase</fullName>
        <ecNumber evidence="3">4.6.1.1</ecNumber>
    </submittedName>
</protein>
<evidence type="ECO:0000313" key="3">
    <source>
        <dbReference type="EMBL" id="MBB3065635.1"/>
    </source>
</evidence>
<sequence length="742" mass="81490">MRGLYTQILGRRSAGYARLAAVVLLFIVMVARLIDPLPLETLRLKTFDFYARMFPRAQSAQPIAIVDLDEESLARHGQWPWPRTLVSDLLLGLRDSGAVAVAFDIVFAEPDRLSPGLYASTFPRIDPGLRSALQELPSNDSILAETMKKFPTVLGQSGYYRELIRPDSTPLKTIPIAFLGDDPTRFLIEFPDVVRNIATLESAAAGIGMFTLLPEQDGIVRRVPALMRYGDVLMPSLSVELLRVVTGGAPLVVRTDSAGINSLSIAKLRIPTDGNGRIWVHYAKHDPSLYISAKNVLDRTVPTKKLAGKLILIGTSATGLFDIKATPLDSAMPGVEVHAQLLQTMLTGDFLVRPNYALGAELFLTAMLSIIMIVLVPIIGAKMAFGLGAGLAITTFATSVYLYAQEGLLLSPSYPLLSSLMIYSVLVFHNYISEETERRYVRSAFGQYLSPDLVEQLAQDPQKLILGGQVREMTVFFSDVRGFTTISESYKADPAGLTRLMNRILTPITHDILSQRGTIDKYIGDAVMAFWNAPIDDAEHAENACRAALSALESVEKLNLEREQEAAVFSQPFLPLRIGIGINSGNCLVGNLGSDMRFDYSVMGDTVNVASRLEGLTKLYGVAVVIGARTRTLCAADLAFMEIDFIKVKGKTEPERIYALLGAESLARDQMFQDLAKATEGFLVAFRNRQWDEAEALLTRAKSLSSPHELASFFELYAGRISELRQSPPPEDWDGSIVSLEK</sequence>
<dbReference type="InterPro" id="IPR007890">
    <property type="entry name" value="CHASE2"/>
</dbReference>
<dbReference type="EC" id="4.6.1.1" evidence="3"/>
<dbReference type="SMART" id="SM00044">
    <property type="entry name" value="CYCc"/>
    <property type="match status" value="1"/>
</dbReference>
<dbReference type="Pfam" id="PF00211">
    <property type="entry name" value="Guanylate_cyc"/>
    <property type="match status" value="1"/>
</dbReference>
<proteinExistence type="predicted"/>
<accession>A0A839SXA6</accession>
<keyword evidence="4" id="KW-1185">Reference proteome</keyword>
<dbReference type="GO" id="GO:0035556">
    <property type="term" value="P:intracellular signal transduction"/>
    <property type="evidence" value="ECO:0007669"/>
    <property type="project" value="InterPro"/>
</dbReference>
<evidence type="ECO:0000256" key="1">
    <source>
        <dbReference type="SAM" id="Phobius"/>
    </source>
</evidence>
<dbReference type="InterPro" id="IPR029787">
    <property type="entry name" value="Nucleotide_cyclase"/>
</dbReference>
<dbReference type="CDD" id="cd07302">
    <property type="entry name" value="CHD"/>
    <property type="match status" value="1"/>
</dbReference>
<keyword evidence="1" id="KW-1133">Transmembrane helix</keyword>
<dbReference type="SUPFAM" id="SSF55073">
    <property type="entry name" value="Nucleotide cyclase"/>
    <property type="match status" value="1"/>
</dbReference>
<dbReference type="Pfam" id="PF05226">
    <property type="entry name" value="CHASE2"/>
    <property type="match status" value="1"/>
</dbReference>
<dbReference type="GO" id="GO:0006171">
    <property type="term" value="P:cAMP biosynthetic process"/>
    <property type="evidence" value="ECO:0007669"/>
    <property type="project" value="TreeGrafter"/>
</dbReference>
<feature type="domain" description="Guanylate cyclase" evidence="2">
    <location>
        <begin position="474"/>
        <end position="614"/>
    </location>
</feature>
<dbReference type="InterPro" id="IPR050697">
    <property type="entry name" value="Adenylyl/Guanylyl_Cyclase_3/4"/>
</dbReference>
<dbReference type="PANTHER" id="PTHR43081">
    <property type="entry name" value="ADENYLATE CYCLASE, TERMINAL-DIFFERENTIATION SPECIFIC-RELATED"/>
    <property type="match status" value="1"/>
</dbReference>
<dbReference type="AlphaFoldDB" id="A0A839SXA6"/>
<dbReference type="SMART" id="SM01080">
    <property type="entry name" value="CHASE2"/>
    <property type="match status" value="1"/>
</dbReference>
<dbReference type="InterPro" id="IPR001054">
    <property type="entry name" value="A/G_cyclase"/>
</dbReference>
<feature type="transmembrane region" description="Helical" evidence="1">
    <location>
        <begin position="16"/>
        <end position="34"/>
    </location>
</feature>
<dbReference type="EMBL" id="JACHXA010000004">
    <property type="protein sequence ID" value="MBB3065635.1"/>
    <property type="molecule type" value="Genomic_DNA"/>
</dbReference>
<dbReference type="GO" id="GO:0004016">
    <property type="term" value="F:adenylate cyclase activity"/>
    <property type="evidence" value="ECO:0007669"/>
    <property type="project" value="UniProtKB-EC"/>
</dbReference>
<feature type="transmembrane region" description="Helical" evidence="1">
    <location>
        <begin position="383"/>
        <end position="404"/>
    </location>
</feature>
<keyword evidence="3" id="KW-0456">Lyase</keyword>
<dbReference type="Gene3D" id="3.30.70.1230">
    <property type="entry name" value="Nucleotide cyclase"/>
    <property type="match status" value="1"/>
</dbReference>
<dbReference type="PANTHER" id="PTHR43081:SF1">
    <property type="entry name" value="ADENYLATE CYCLASE, TERMINAL-DIFFERENTIATION SPECIFIC"/>
    <property type="match status" value="1"/>
</dbReference>
<dbReference type="PROSITE" id="PS50125">
    <property type="entry name" value="GUANYLATE_CYCLASE_2"/>
    <property type="match status" value="1"/>
</dbReference>
<feature type="transmembrane region" description="Helical" evidence="1">
    <location>
        <begin position="356"/>
        <end position="376"/>
    </location>
</feature>